<evidence type="ECO:0000259" key="2">
    <source>
        <dbReference type="PROSITE" id="PS51898"/>
    </source>
</evidence>
<dbReference type="RefSeq" id="WP_089207433.1">
    <property type="nucleotide sequence ID" value="NZ_FZOD01000010.1"/>
</dbReference>
<dbReference type="AlphaFoldDB" id="A0A239EPH9"/>
<dbReference type="Proteomes" id="UP000198282">
    <property type="component" value="Unassembled WGS sequence"/>
</dbReference>
<dbReference type="CDD" id="cd00397">
    <property type="entry name" value="DNA_BRE_C"/>
    <property type="match status" value="1"/>
</dbReference>
<proteinExistence type="predicted"/>
<dbReference type="EMBL" id="FZOD01000010">
    <property type="protein sequence ID" value="SNS46576.1"/>
    <property type="molecule type" value="Genomic_DNA"/>
</dbReference>
<keyword evidence="4" id="KW-1185">Reference proteome</keyword>
<dbReference type="SUPFAM" id="SSF56349">
    <property type="entry name" value="DNA breaking-rejoining enzymes"/>
    <property type="match status" value="1"/>
</dbReference>
<dbReference type="Pfam" id="PF00589">
    <property type="entry name" value="Phage_integrase"/>
    <property type="match status" value="1"/>
</dbReference>
<dbReference type="GO" id="GO:0015074">
    <property type="term" value="P:DNA integration"/>
    <property type="evidence" value="ECO:0007669"/>
    <property type="project" value="InterPro"/>
</dbReference>
<dbReference type="InterPro" id="IPR013762">
    <property type="entry name" value="Integrase-like_cat_sf"/>
</dbReference>
<evidence type="ECO:0000313" key="4">
    <source>
        <dbReference type="Proteomes" id="UP000198282"/>
    </source>
</evidence>
<accession>A0A239EPH9</accession>
<dbReference type="PANTHER" id="PTHR30349:SF81">
    <property type="entry name" value="TYROSINE RECOMBINASE XERC"/>
    <property type="match status" value="1"/>
</dbReference>
<dbReference type="GO" id="GO:0006310">
    <property type="term" value="P:DNA recombination"/>
    <property type="evidence" value="ECO:0007669"/>
    <property type="project" value="UniProtKB-KW"/>
</dbReference>
<feature type="domain" description="Tyr recombinase" evidence="2">
    <location>
        <begin position="117"/>
        <end position="298"/>
    </location>
</feature>
<dbReference type="PROSITE" id="PS51898">
    <property type="entry name" value="TYR_RECOMBINASE"/>
    <property type="match status" value="1"/>
</dbReference>
<name>A0A239EPH9_9ACTN</name>
<evidence type="ECO:0000256" key="1">
    <source>
        <dbReference type="ARBA" id="ARBA00023172"/>
    </source>
</evidence>
<keyword evidence="1" id="KW-0233">DNA recombination</keyword>
<evidence type="ECO:0000313" key="3">
    <source>
        <dbReference type="EMBL" id="SNS46576.1"/>
    </source>
</evidence>
<dbReference type="InterPro" id="IPR050090">
    <property type="entry name" value="Tyrosine_recombinase_XerCD"/>
</dbReference>
<organism evidence="3 4">
    <name type="scientific">Streptosporangium subroseum</name>
    <dbReference type="NCBI Taxonomy" id="106412"/>
    <lineage>
        <taxon>Bacteria</taxon>
        <taxon>Bacillati</taxon>
        <taxon>Actinomycetota</taxon>
        <taxon>Actinomycetes</taxon>
        <taxon>Streptosporangiales</taxon>
        <taxon>Streptosporangiaceae</taxon>
        <taxon>Streptosporangium</taxon>
    </lineage>
</organism>
<protein>
    <submittedName>
        <fullName evidence="3">Integrase/recombinase XerC/integrase/recombinase XerD</fullName>
    </submittedName>
</protein>
<sequence>MGAVRRIEPERQAPVLKDAIEGFLAGVSNPNTARAYATALRALTEKFGSYTPVTVFEGEAAADRVAAWFIERWGSTSAATVNARLNALASAGGWWRDQGWITEDPLRRLKRRPVEADRTRSLDRAEVAELLGREGIALRERTLWRLLYESAARSSEVLGLDAEELDLRNRRARVRRKGGAVDVIVWRTGTARLLPRLLAGRRTGPVFATDRRARVALPPADIDAGSGKARLSYRRAAELFEAATGGWTLHQLRHSALTHAAEDGANTSTLLAYSGHTSVASLARYARVSGEALACWQAGRDPAARRR</sequence>
<dbReference type="OrthoDB" id="3345368at2"/>
<dbReference type="InterPro" id="IPR002104">
    <property type="entry name" value="Integrase_catalytic"/>
</dbReference>
<reference evidence="3 4" key="1">
    <citation type="submission" date="2017-06" db="EMBL/GenBank/DDBJ databases">
        <authorList>
            <person name="Kim H.J."/>
            <person name="Triplett B.A."/>
        </authorList>
    </citation>
    <scope>NUCLEOTIDE SEQUENCE [LARGE SCALE GENOMIC DNA]</scope>
    <source>
        <strain evidence="3 4">CGMCC 4.2132</strain>
    </source>
</reference>
<dbReference type="PANTHER" id="PTHR30349">
    <property type="entry name" value="PHAGE INTEGRASE-RELATED"/>
    <property type="match status" value="1"/>
</dbReference>
<dbReference type="InterPro" id="IPR011010">
    <property type="entry name" value="DNA_brk_join_enz"/>
</dbReference>
<gene>
    <name evidence="3" type="ORF">SAMN05216276_10102</name>
</gene>
<dbReference type="Gene3D" id="1.10.443.10">
    <property type="entry name" value="Intergrase catalytic core"/>
    <property type="match status" value="1"/>
</dbReference>
<dbReference type="GO" id="GO:0003677">
    <property type="term" value="F:DNA binding"/>
    <property type="evidence" value="ECO:0007669"/>
    <property type="project" value="InterPro"/>
</dbReference>